<name>A0A4T0FHP1_9BASI</name>
<comment type="caution">
    <text evidence="1">The sequence shown here is derived from an EMBL/GenBank/DDBJ whole genome shotgun (WGS) entry which is preliminary data.</text>
</comment>
<protein>
    <submittedName>
        <fullName evidence="1">Uncharacterized protein</fullName>
    </submittedName>
</protein>
<organism evidence="1 2">
    <name type="scientific">Wallemia hederae</name>
    <dbReference type="NCBI Taxonomy" id="1540922"/>
    <lineage>
        <taxon>Eukaryota</taxon>
        <taxon>Fungi</taxon>
        <taxon>Dikarya</taxon>
        <taxon>Basidiomycota</taxon>
        <taxon>Wallemiomycotina</taxon>
        <taxon>Wallemiomycetes</taxon>
        <taxon>Wallemiales</taxon>
        <taxon>Wallemiaceae</taxon>
        <taxon>Wallemia</taxon>
    </lineage>
</organism>
<accession>A0A4T0FHP1</accession>
<gene>
    <name evidence="1" type="ORF">E3P99_03465</name>
</gene>
<dbReference type="EMBL" id="SPNW01000069">
    <property type="protein sequence ID" value="TIA86975.1"/>
    <property type="molecule type" value="Genomic_DNA"/>
</dbReference>
<reference evidence="1 2" key="1">
    <citation type="submission" date="2019-03" db="EMBL/GenBank/DDBJ databases">
        <title>Sequencing 23 genomes of Wallemia ichthyophaga.</title>
        <authorList>
            <person name="Gostincar C."/>
        </authorList>
    </citation>
    <scope>NUCLEOTIDE SEQUENCE [LARGE SCALE GENOMIC DNA]</scope>
    <source>
        <strain evidence="1 2">EXF-5753</strain>
    </source>
</reference>
<evidence type="ECO:0000313" key="2">
    <source>
        <dbReference type="Proteomes" id="UP000310189"/>
    </source>
</evidence>
<proteinExistence type="predicted"/>
<dbReference type="OrthoDB" id="3354374at2759"/>
<dbReference type="AlphaFoldDB" id="A0A4T0FHP1"/>
<dbReference type="Proteomes" id="UP000310189">
    <property type="component" value="Unassembled WGS sequence"/>
</dbReference>
<keyword evidence="2" id="KW-1185">Reference proteome</keyword>
<sequence>MLPTVSALQAYNLVYGSAMASQTTPQLLAQAASYKSIMAFDALSTKPEDVYSSRTLLSALSKKEVDGLVSKYNMSPEQLANTRRLARMSAMAIIGDKL</sequence>
<evidence type="ECO:0000313" key="1">
    <source>
        <dbReference type="EMBL" id="TIA86975.1"/>
    </source>
</evidence>